<feature type="compositionally biased region" description="Polar residues" evidence="3">
    <location>
        <begin position="715"/>
        <end position="725"/>
    </location>
</feature>
<dbReference type="InterPro" id="IPR002586">
    <property type="entry name" value="CobQ/CobB/MinD/ParA_Nub-bd_dom"/>
</dbReference>
<dbReference type="RefSeq" id="WP_073599335.1">
    <property type="nucleotide sequence ID" value="NZ_MRCB01000008.1"/>
</dbReference>
<dbReference type="CDD" id="cd05387">
    <property type="entry name" value="BY-kinase"/>
    <property type="match status" value="1"/>
</dbReference>
<evidence type="ECO:0000313" key="6">
    <source>
        <dbReference type="EMBL" id="OKH23866.1"/>
    </source>
</evidence>
<dbReference type="AlphaFoldDB" id="A0A1U7HJU9"/>
<reference evidence="6 7" key="1">
    <citation type="submission" date="2016-11" db="EMBL/GenBank/DDBJ databases">
        <title>Draft Genome Sequences of Nine Cyanobacterial Strains from Diverse Habitats.</title>
        <authorList>
            <person name="Zhu T."/>
            <person name="Hou S."/>
            <person name="Lu X."/>
            <person name="Hess W.R."/>
        </authorList>
    </citation>
    <scope>NUCLEOTIDE SEQUENCE [LARGE SCALE GENOMIC DNA]</scope>
    <source>
        <strain evidence="6 7">NIES-593</strain>
    </source>
</reference>
<dbReference type="PANTHER" id="PTHR32309">
    <property type="entry name" value="TYROSINE-PROTEIN KINASE"/>
    <property type="match status" value="1"/>
</dbReference>
<dbReference type="PANTHER" id="PTHR32309:SF13">
    <property type="entry name" value="FERRIC ENTEROBACTIN TRANSPORT PROTEIN FEPE"/>
    <property type="match status" value="1"/>
</dbReference>
<dbReference type="InterPro" id="IPR027417">
    <property type="entry name" value="P-loop_NTPase"/>
</dbReference>
<accession>A0A1U7HJU9</accession>
<dbReference type="STRING" id="1921803.NIES593_08950"/>
<keyword evidence="2" id="KW-0067">ATP-binding</keyword>
<gene>
    <name evidence="6" type="ORF">NIES593_08950</name>
</gene>
<keyword evidence="7" id="KW-1185">Reference proteome</keyword>
<keyword evidence="4" id="KW-0472">Membrane</keyword>
<dbReference type="InterPro" id="IPR050445">
    <property type="entry name" value="Bact_polysacc_biosynth/exp"/>
</dbReference>
<feature type="transmembrane region" description="Helical" evidence="4">
    <location>
        <begin position="20"/>
        <end position="38"/>
    </location>
</feature>
<keyword evidence="1" id="KW-0547">Nucleotide-binding</keyword>
<feature type="domain" description="CobQ/CobB/MinD/ParA nucleotide binding" evidence="5">
    <location>
        <begin position="535"/>
        <end position="708"/>
    </location>
</feature>
<keyword evidence="4" id="KW-1133">Transmembrane helix</keyword>
<dbReference type="Pfam" id="PF01656">
    <property type="entry name" value="CbiA"/>
    <property type="match status" value="1"/>
</dbReference>
<comment type="caution">
    <text evidence="6">The sequence shown here is derived from an EMBL/GenBank/DDBJ whole genome shotgun (WGS) entry which is preliminary data.</text>
</comment>
<evidence type="ECO:0000256" key="1">
    <source>
        <dbReference type="ARBA" id="ARBA00022741"/>
    </source>
</evidence>
<dbReference type="Gene3D" id="3.40.50.300">
    <property type="entry name" value="P-loop containing nucleotide triphosphate hydrolases"/>
    <property type="match status" value="1"/>
</dbReference>
<evidence type="ECO:0000313" key="7">
    <source>
        <dbReference type="Proteomes" id="UP000186868"/>
    </source>
</evidence>
<dbReference type="SUPFAM" id="SSF52540">
    <property type="entry name" value="P-loop containing nucleoside triphosphate hydrolases"/>
    <property type="match status" value="1"/>
</dbReference>
<protein>
    <submittedName>
        <fullName evidence="6">ATPase</fullName>
    </submittedName>
</protein>
<feature type="transmembrane region" description="Helical" evidence="4">
    <location>
        <begin position="440"/>
        <end position="465"/>
    </location>
</feature>
<keyword evidence="4" id="KW-0812">Transmembrane</keyword>
<sequence length="736" mass="81270">MASTPPIVKRYLIAFGQYNWLGFLLFALAVGVSGIVAFQPPPQPPRPTYKAIGQLAYRVPPPTFTATGSQLQEQGRTINRDALLSVRVLQRVAEKLNLTADQILEIRDKRLQISFPGEGRSEGKEGQATAQSQTISLEYTDPESPTRATLILETFMKEMVEYSRWLNTSQLRGRIEALTARLGQVQNDLTRAEERFYRYISREGSDLLAVQDGSLFSGITSSQQQQRQIQLALQEIDGQMASLSKQLGLTADQAYTSSALSADPIIANLRARILENELQLVRLEQDLRPEHPTIVKLRKDQVVNNTLLQQRAQELIGRDGILKPLPDRIRKDSNLDPARQQLANQLVALQTQREGLLNQLTSIVKTEQELRQQYERFPDKQLQQARLVQNVEFQRVIYQNILTALADAQSAEAETASSLAIAQEPVVAPPGTYTPRAANVLLILAAGAGIGLVVGAGVIFLLAMVDDRLHTPQELRDTVSDKEFPVLGQLPLMPIEEGSERRRPILLDAESPYLPYYERFRSNIRRLASESCKVILITSIAGDEGKTVTAYNLAIASALAGKRTLLVEADLRSRSKASILQVTLDPEAALEPLRYYANRGEAINLVPTIENLYILPSPGPQRRAAAIIESSELQLLLKDAKGRYDMVIVDTPSLSRCNDALLLEPLTDGLILVTRPGLTRSSLLNEALDQFTEAEVSVLGVVINGVEGLNPISPTQLETVDSQETGSDEEGTRVGV</sequence>
<dbReference type="OrthoDB" id="9758283at2"/>
<dbReference type="GO" id="GO:0004713">
    <property type="term" value="F:protein tyrosine kinase activity"/>
    <property type="evidence" value="ECO:0007669"/>
    <property type="project" value="TreeGrafter"/>
</dbReference>
<dbReference type="InterPro" id="IPR005702">
    <property type="entry name" value="Wzc-like_C"/>
</dbReference>
<dbReference type="Proteomes" id="UP000186868">
    <property type="component" value="Unassembled WGS sequence"/>
</dbReference>
<organism evidence="6 7">
    <name type="scientific">Hydrococcus rivularis NIES-593</name>
    <dbReference type="NCBI Taxonomy" id="1921803"/>
    <lineage>
        <taxon>Bacteria</taxon>
        <taxon>Bacillati</taxon>
        <taxon>Cyanobacteriota</taxon>
        <taxon>Cyanophyceae</taxon>
        <taxon>Pleurocapsales</taxon>
        <taxon>Hydrococcaceae</taxon>
        <taxon>Hydrococcus</taxon>
    </lineage>
</organism>
<feature type="region of interest" description="Disordered" evidence="3">
    <location>
        <begin position="116"/>
        <end position="136"/>
    </location>
</feature>
<evidence type="ECO:0000259" key="5">
    <source>
        <dbReference type="Pfam" id="PF01656"/>
    </source>
</evidence>
<proteinExistence type="predicted"/>
<feature type="region of interest" description="Disordered" evidence="3">
    <location>
        <begin position="715"/>
        <end position="736"/>
    </location>
</feature>
<evidence type="ECO:0000256" key="3">
    <source>
        <dbReference type="SAM" id="MobiDB-lite"/>
    </source>
</evidence>
<name>A0A1U7HJU9_9CYAN</name>
<dbReference type="GO" id="GO:0005886">
    <property type="term" value="C:plasma membrane"/>
    <property type="evidence" value="ECO:0007669"/>
    <property type="project" value="TreeGrafter"/>
</dbReference>
<dbReference type="EMBL" id="MRCB01000008">
    <property type="protein sequence ID" value="OKH23866.1"/>
    <property type="molecule type" value="Genomic_DNA"/>
</dbReference>
<evidence type="ECO:0000256" key="2">
    <source>
        <dbReference type="ARBA" id="ARBA00022840"/>
    </source>
</evidence>
<evidence type="ECO:0000256" key="4">
    <source>
        <dbReference type="SAM" id="Phobius"/>
    </source>
</evidence>